<dbReference type="PROSITE" id="PS50164">
    <property type="entry name" value="GIY_YIG"/>
    <property type="match status" value="1"/>
</dbReference>
<protein>
    <submittedName>
        <fullName evidence="2">GIY-YIG nuclease family protein</fullName>
    </submittedName>
</protein>
<reference evidence="2 3" key="1">
    <citation type="submission" date="2020-05" db="EMBL/GenBank/DDBJ databases">
        <title>Compete genome of Limnobacter sp. SAORIC-580.</title>
        <authorList>
            <person name="Song J."/>
            <person name="Cho J.-C."/>
        </authorList>
    </citation>
    <scope>NUCLEOTIDE SEQUENCE [LARGE SCALE GENOMIC DNA]</scope>
    <source>
        <strain evidence="2 3">SAORIC-580</strain>
    </source>
</reference>
<keyword evidence="3" id="KW-1185">Reference proteome</keyword>
<dbReference type="RefSeq" id="WP_171099137.1">
    <property type="nucleotide sequence ID" value="NZ_CP053084.1"/>
</dbReference>
<dbReference type="CDD" id="cd10448">
    <property type="entry name" value="GIY-YIG_unchar_3"/>
    <property type="match status" value="1"/>
</dbReference>
<evidence type="ECO:0000313" key="2">
    <source>
        <dbReference type="EMBL" id="QJR29650.1"/>
    </source>
</evidence>
<dbReference type="SUPFAM" id="SSF82771">
    <property type="entry name" value="GIY-YIG endonuclease"/>
    <property type="match status" value="1"/>
</dbReference>
<dbReference type="EMBL" id="CP053084">
    <property type="protein sequence ID" value="QJR29650.1"/>
    <property type="molecule type" value="Genomic_DNA"/>
</dbReference>
<dbReference type="Gene3D" id="3.40.1440.10">
    <property type="entry name" value="GIY-YIG endonuclease"/>
    <property type="match status" value="1"/>
</dbReference>
<dbReference type="Pfam" id="PF01541">
    <property type="entry name" value="GIY-YIG"/>
    <property type="match status" value="1"/>
</dbReference>
<proteinExistence type="predicted"/>
<organism evidence="2 3">
    <name type="scientific">Limnobacter profundi</name>
    <dbReference type="NCBI Taxonomy" id="2732163"/>
    <lineage>
        <taxon>Bacteria</taxon>
        <taxon>Pseudomonadati</taxon>
        <taxon>Pseudomonadota</taxon>
        <taxon>Betaproteobacteria</taxon>
        <taxon>Burkholderiales</taxon>
        <taxon>Burkholderiaceae</taxon>
        <taxon>Limnobacter</taxon>
    </lineage>
</organism>
<gene>
    <name evidence="2" type="ORF">HKT17_07945</name>
</gene>
<evidence type="ECO:0000259" key="1">
    <source>
        <dbReference type="PROSITE" id="PS50164"/>
    </source>
</evidence>
<dbReference type="Proteomes" id="UP000501130">
    <property type="component" value="Chromosome"/>
</dbReference>
<name>A0ABX6N5I5_9BURK</name>
<accession>A0ABX6N5I5</accession>
<evidence type="ECO:0000313" key="3">
    <source>
        <dbReference type="Proteomes" id="UP000501130"/>
    </source>
</evidence>
<dbReference type="InterPro" id="IPR035901">
    <property type="entry name" value="GIY-YIG_endonuc_sf"/>
</dbReference>
<feature type="domain" description="GIY-YIG" evidence="1">
    <location>
        <begin position="17"/>
        <end position="97"/>
    </location>
</feature>
<sequence>MSKNTDSSLNDTARKQDKYWLYILSNNKPNGPLYLGDTNCLATRMDEHLQGLRRDYAHYHRLDRLVYFEVWTDHDKFVARLRRVRNWPRDMRLLLIESLNPDWDNLLPQFLNEYSVKRIGAPAKDQEKAA</sequence>
<dbReference type="InterPro" id="IPR000305">
    <property type="entry name" value="GIY-YIG_endonuc"/>
</dbReference>